<keyword evidence="2" id="KW-1185">Reference proteome</keyword>
<reference evidence="1 2" key="1">
    <citation type="journal article" date="2017" name="Genome Announc.">
        <title>Draft Genome Sequence of Romboutsia weinsteinii sp. nov. Strain CCRI-19649(T) Isolated from Surface Water.</title>
        <authorList>
            <person name="Maheux A.F."/>
            <person name="Boudreau D.K."/>
            <person name="Berube E."/>
            <person name="Boissinot M."/>
            <person name="Cantin P."/>
            <person name="Raymond F."/>
            <person name="Corbeil J."/>
            <person name="Omar R.F."/>
            <person name="Bergeron M.G."/>
        </authorList>
    </citation>
    <scope>NUCLEOTIDE SEQUENCE [LARGE SCALE GENOMIC DNA]</scope>
    <source>
        <strain evidence="1 2">CCRI-19649</strain>
    </source>
</reference>
<accession>A0A371IYV2</accession>
<proteinExistence type="predicted"/>
<protein>
    <submittedName>
        <fullName evidence="1">Uncharacterized protein</fullName>
    </submittedName>
</protein>
<organism evidence="1 2">
    <name type="scientific">Romboutsia weinsteinii</name>
    <dbReference type="NCBI Taxonomy" id="2020949"/>
    <lineage>
        <taxon>Bacteria</taxon>
        <taxon>Bacillati</taxon>
        <taxon>Bacillota</taxon>
        <taxon>Clostridia</taxon>
        <taxon>Peptostreptococcales</taxon>
        <taxon>Peptostreptococcaceae</taxon>
        <taxon>Romboutsia</taxon>
    </lineage>
</organism>
<comment type="caution">
    <text evidence="1">The sequence shown here is derived from an EMBL/GenBank/DDBJ whole genome shotgun (WGS) entry which is preliminary data.</text>
</comment>
<dbReference type="EMBL" id="NOJY02000056">
    <property type="protein sequence ID" value="RDY25654.1"/>
    <property type="molecule type" value="Genomic_DNA"/>
</dbReference>
<name>A0A371IYV2_9FIRM</name>
<sequence length="73" mass="7844">MLEIIGKVLVTIEFIALTVDEPISLTTEIVSTLIVFKAVVVKVFTLEITDINSGATALTTLVVELVILETTVV</sequence>
<dbReference type="Proteomes" id="UP000215694">
    <property type="component" value="Unassembled WGS sequence"/>
</dbReference>
<evidence type="ECO:0000313" key="2">
    <source>
        <dbReference type="Proteomes" id="UP000215694"/>
    </source>
</evidence>
<dbReference type="AlphaFoldDB" id="A0A371IYV2"/>
<evidence type="ECO:0000313" key="1">
    <source>
        <dbReference type="EMBL" id="RDY25654.1"/>
    </source>
</evidence>
<gene>
    <name evidence="1" type="ORF">CHL78_017135</name>
</gene>